<name>A0ABM1QWF4_CAMSA</name>
<gene>
    <name evidence="2" type="primary">LOC109128703</name>
</gene>
<dbReference type="RefSeq" id="XP_019091092.1">
    <property type="nucleotide sequence ID" value="XM_019235547.1"/>
</dbReference>
<evidence type="ECO:0000313" key="2">
    <source>
        <dbReference type="RefSeq" id="XP_019091092.1"/>
    </source>
</evidence>
<reference evidence="1" key="1">
    <citation type="journal article" date="2014" name="Nat. Commun.">
        <title>The emerging biofuel crop Camelina sativa retains a highly undifferentiated hexaploid genome structure.</title>
        <authorList>
            <person name="Kagale S."/>
            <person name="Koh C."/>
            <person name="Nixon J."/>
            <person name="Bollina V."/>
            <person name="Clarke W.E."/>
            <person name="Tuteja R."/>
            <person name="Spillane C."/>
            <person name="Robinson S.J."/>
            <person name="Links M.G."/>
            <person name="Clarke C."/>
            <person name="Higgins E.E."/>
            <person name="Huebert T."/>
            <person name="Sharpe A.G."/>
            <person name="Parkin I.A."/>
        </authorList>
    </citation>
    <scope>NUCLEOTIDE SEQUENCE [LARGE SCALE GENOMIC DNA]</scope>
    <source>
        <strain evidence="1">cv. DH55</strain>
    </source>
</reference>
<keyword evidence="1" id="KW-1185">Reference proteome</keyword>
<sequence>MGKSAYSNKRQQEKYTEEILQHAYMSTCNSVHTPLPQCLDHVFKDTKPFSEPSYFISLAGKLQYLTITRPDIQFAVNFICQRMHSPTESDFGLLKRILRYLRGTSKMGLHLYKNSPLHLVSYSDSDYAGCKDTRRSTFGFCVLLDTNIVSWSAKRQPTVSRSSTEAEYHALASTASELTWTASVLRDLSISQSYAALLHYDNLSAVHLSANPVLHNRSKHFDIDYHYVREQVALGLLEVQHIPAELQLADIFTKSLPRPSFQRLRHKLNVRLPPTLSLRGAVNVKPQAQQQAHV</sequence>
<accession>A0ABM1QWF4</accession>
<protein>
    <submittedName>
        <fullName evidence="2">Uncharacterized protein LOC109128703</fullName>
    </submittedName>
</protein>
<dbReference type="GeneID" id="109128703"/>
<reference evidence="2" key="2">
    <citation type="submission" date="2025-08" db="UniProtKB">
        <authorList>
            <consortium name="RefSeq"/>
        </authorList>
    </citation>
    <scope>IDENTIFICATION</scope>
    <source>
        <tissue evidence="2">Leaf</tissue>
    </source>
</reference>
<evidence type="ECO:0000313" key="1">
    <source>
        <dbReference type="Proteomes" id="UP000694864"/>
    </source>
</evidence>
<dbReference type="PANTHER" id="PTHR11439">
    <property type="entry name" value="GAG-POL-RELATED RETROTRANSPOSON"/>
    <property type="match status" value="1"/>
</dbReference>
<organism evidence="1 2">
    <name type="scientific">Camelina sativa</name>
    <name type="common">False flax</name>
    <name type="synonym">Myagrum sativum</name>
    <dbReference type="NCBI Taxonomy" id="90675"/>
    <lineage>
        <taxon>Eukaryota</taxon>
        <taxon>Viridiplantae</taxon>
        <taxon>Streptophyta</taxon>
        <taxon>Embryophyta</taxon>
        <taxon>Tracheophyta</taxon>
        <taxon>Spermatophyta</taxon>
        <taxon>Magnoliopsida</taxon>
        <taxon>eudicotyledons</taxon>
        <taxon>Gunneridae</taxon>
        <taxon>Pentapetalae</taxon>
        <taxon>rosids</taxon>
        <taxon>malvids</taxon>
        <taxon>Brassicales</taxon>
        <taxon>Brassicaceae</taxon>
        <taxon>Camelineae</taxon>
        <taxon>Camelina</taxon>
    </lineage>
</organism>
<dbReference type="Proteomes" id="UP000694864">
    <property type="component" value="Chromosome 14"/>
</dbReference>
<proteinExistence type="predicted"/>
<dbReference type="PANTHER" id="PTHR11439:SF524">
    <property type="entry name" value="RNA-DIRECTED DNA POLYMERASE, PROTEIN KINASE RLK-PELLE-DLSV FAMILY"/>
    <property type="match status" value="1"/>
</dbReference>
<dbReference type="CDD" id="cd09272">
    <property type="entry name" value="RNase_HI_RT_Ty1"/>
    <property type="match status" value="1"/>
</dbReference>
<dbReference type="InterPro" id="IPR043502">
    <property type="entry name" value="DNA/RNA_pol_sf"/>
</dbReference>
<dbReference type="SUPFAM" id="SSF56672">
    <property type="entry name" value="DNA/RNA polymerases"/>
    <property type="match status" value="1"/>
</dbReference>